<name>A0A4P7MT23_PYROR</name>
<gene>
    <name evidence="2" type="ORF">PoMZ_09097</name>
</gene>
<evidence type="ECO:0000313" key="3">
    <source>
        <dbReference type="Proteomes" id="UP000294847"/>
    </source>
</evidence>
<proteinExistence type="predicted"/>
<sequence length="43" mass="4888">MAEILPGFSGIRHAGRILSHVRRDAKCQAENGNERRRTHFGLE</sequence>
<accession>A0A4P7MT23</accession>
<dbReference type="AlphaFoldDB" id="A0A4P7MT23"/>
<protein>
    <submittedName>
        <fullName evidence="2">Uncharacterized protein</fullName>
    </submittedName>
</protein>
<evidence type="ECO:0000256" key="1">
    <source>
        <dbReference type="SAM" id="MobiDB-lite"/>
    </source>
</evidence>
<organism evidence="2 3">
    <name type="scientific">Pyricularia oryzae</name>
    <name type="common">Rice blast fungus</name>
    <name type="synonym">Magnaporthe oryzae</name>
    <dbReference type="NCBI Taxonomy" id="318829"/>
    <lineage>
        <taxon>Eukaryota</taxon>
        <taxon>Fungi</taxon>
        <taxon>Dikarya</taxon>
        <taxon>Ascomycota</taxon>
        <taxon>Pezizomycotina</taxon>
        <taxon>Sordariomycetes</taxon>
        <taxon>Sordariomycetidae</taxon>
        <taxon>Magnaporthales</taxon>
        <taxon>Pyriculariaceae</taxon>
        <taxon>Pyricularia</taxon>
    </lineage>
</organism>
<feature type="region of interest" description="Disordered" evidence="1">
    <location>
        <begin position="23"/>
        <end position="43"/>
    </location>
</feature>
<reference evidence="2 3" key="1">
    <citation type="journal article" date="2019" name="Mol. Biol. Evol.">
        <title>Blast fungal genomes show frequent chromosomal changes, gene gains and losses, and effector gene turnover.</title>
        <authorList>
            <person name="Gomez Luciano L.B."/>
            <person name="Jason Tsai I."/>
            <person name="Chuma I."/>
            <person name="Tosa Y."/>
            <person name="Chen Y.H."/>
            <person name="Li J.Y."/>
            <person name="Li M.Y."/>
            <person name="Jade Lu M.Y."/>
            <person name="Nakayashiki H."/>
            <person name="Li W.H."/>
        </authorList>
    </citation>
    <scope>NUCLEOTIDE SEQUENCE [LARGE SCALE GENOMIC DNA]</scope>
    <source>
        <strain evidence="2">MZ5-1-6</strain>
    </source>
</reference>
<dbReference type="Proteomes" id="UP000294847">
    <property type="component" value="Chromosome 1"/>
</dbReference>
<evidence type="ECO:0000313" key="2">
    <source>
        <dbReference type="EMBL" id="QBZ53419.1"/>
    </source>
</evidence>
<dbReference type="EMBL" id="CP034204">
    <property type="protein sequence ID" value="QBZ53419.1"/>
    <property type="molecule type" value="Genomic_DNA"/>
</dbReference>